<sequence>MTPSWRKPAGALLILALIMVWVGLVASLSDLVATWHWTAQLAFYAVTGLVWITPLKPLLRWMETGRWR</sequence>
<protein>
    <submittedName>
        <fullName evidence="2">Membrane protein implicated in regulation of membrane protease activity</fullName>
    </submittedName>
</protein>
<keyword evidence="3" id="KW-1185">Reference proteome</keyword>
<evidence type="ECO:0000313" key="3">
    <source>
        <dbReference type="Proteomes" id="UP000574769"/>
    </source>
</evidence>
<evidence type="ECO:0000256" key="1">
    <source>
        <dbReference type="SAM" id="Phobius"/>
    </source>
</evidence>
<keyword evidence="1" id="KW-0472">Membrane</keyword>
<proteinExistence type="predicted"/>
<keyword evidence="2" id="KW-0378">Hydrolase</keyword>
<dbReference type="AlphaFoldDB" id="A0A7W7AIN5"/>
<reference evidence="2 3" key="1">
    <citation type="submission" date="2020-08" db="EMBL/GenBank/DDBJ databases">
        <title>Genomic Encyclopedia of Type Strains, Phase IV (KMG-IV): sequencing the most valuable type-strain genomes for metagenomic binning, comparative biology and taxonomic classification.</title>
        <authorList>
            <person name="Goeker M."/>
        </authorList>
    </citation>
    <scope>NUCLEOTIDE SEQUENCE [LARGE SCALE GENOMIC DNA]</scope>
    <source>
        <strain evidence="2 3">DSM 15867</strain>
    </source>
</reference>
<dbReference type="GO" id="GO:0008233">
    <property type="term" value="F:peptidase activity"/>
    <property type="evidence" value="ECO:0007669"/>
    <property type="project" value="UniProtKB-KW"/>
</dbReference>
<dbReference type="EMBL" id="JACHNY010000003">
    <property type="protein sequence ID" value="MBB4617737.1"/>
    <property type="molecule type" value="Genomic_DNA"/>
</dbReference>
<dbReference type="RefSeq" id="WP_184113866.1">
    <property type="nucleotide sequence ID" value="NZ_JACHNY010000003.1"/>
</dbReference>
<comment type="caution">
    <text evidence="2">The sequence shown here is derived from an EMBL/GenBank/DDBJ whole genome shotgun (WGS) entry which is preliminary data.</text>
</comment>
<feature type="transmembrane region" description="Helical" evidence="1">
    <location>
        <begin position="41"/>
        <end position="59"/>
    </location>
</feature>
<evidence type="ECO:0000313" key="2">
    <source>
        <dbReference type="EMBL" id="MBB4617737.1"/>
    </source>
</evidence>
<keyword evidence="2" id="KW-0645">Protease</keyword>
<organism evidence="2 3">
    <name type="scientific">Sphingomonas abaci</name>
    <dbReference type="NCBI Taxonomy" id="237611"/>
    <lineage>
        <taxon>Bacteria</taxon>
        <taxon>Pseudomonadati</taxon>
        <taxon>Pseudomonadota</taxon>
        <taxon>Alphaproteobacteria</taxon>
        <taxon>Sphingomonadales</taxon>
        <taxon>Sphingomonadaceae</taxon>
        <taxon>Sphingomonas</taxon>
    </lineage>
</organism>
<name>A0A7W7AIN5_9SPHN</name>
<keyword evidence="1" id="KW-1133">Transmembrane helix</keyword>
<gene>
    <name evidence="2" type="ORF">GGQ96_001865</name>
</gene>
<dbReference type="InterPro" id="IPR021265">
    <property type="entry name" value="DUF2842"/>
</dbReference>
<keyword evidence="1" id="KW-0812">Transmembrane</keyword>
<dbReference type="Pfam" id="PF11003">
    <property type="entry name" value="DUF2842"/>
    <property type="match status" value="1"/>
</dbReference>
<dbReference type="GO" id="GO:0006508">
    <property type="term" value="P:proteolysis"/>
    <property type="evidence" value="ECO:0007669"/>
    <property type="project" value="UniProtKB-KW"/>
</dbReference>
<feature type="transmembrane region" description="Helical" evidence="1">
    <location>
        <begin position="12"/>
        <end position="35"/>
    </location>
</feature>
<accession>A0A7W7AIN5</accession>
<dbReference type="Proteomes" id="UP000574769">
    <property type="component" value="Unassembled WGS sequence"/>
</dbReference>